<keyword evidence="3" id="KW-0862">Zinc</keyword>
<reference evidence="6 7" key="1">
    <citation type="submission" date="2016-03" db="EMBL/GenBank/DDBJ databases">
        <title>Photobacterium proteolyticum sp. nov. a protease producing bacterium isolated from ocean sediments of Laizhou Bay.</title>
        <authorList>
            <person name="Li Y."/>
        </authorList>
    </citation>
    <scope>NUCLEOTIDE SEQUENCE [LARGE SCALE GENOMIC DNA]</scope>
    <source>
        <strain evidence="6 7">R-40508</strain>
    </source>
</reference>
<dbReference type="EMBL" id="LVHF01000029">
    <property type="protein sequence ID" value="OAN13313.1"/>
    <property type="molecule type" value="Genomic_DNA"/>
</dbReference>
<evidence type="ECO:0000256" key="2">
    <source>
        <dbReference type="ARBA" id="ARBA00022723"/>
    </source>
</evidence>
<dbReference type="PANTHER" id="PTHR33337:SF40">
    <property type="entry name" value="CENP-V_GFA DOMAIN-CONTAINING PROTEIN-RELATED"/>
    <property type="match status" value="1"/>
</dbReference>
<dbReference type="InterPro" id="IPR011057">
    <property type="entry name" value="Mss4-like_sf"/>
</dbReference>
<sequence>MENVVHTAKCLCGKVELKVKPKSNKFVVCHCDTCKRWNGGPQFAMPCGTDITMKGQDHLSVFSSSPWATRGFCKRCGTHLYYRLNHSGEYNILLGALDIDKDENLEIEVQYFIDRKPAYYSLDADSPVLTTKEMLELFGA</sequence>
<gene>
    <name evidence="6" type="ORF">A3K86_16810</name>
</gene>
<evidence type="ECO:0000313" key="7">
    <source>
        <dbReference type="Proteomes" id="UP000078503"/>
    </source>
</evidence>
<dbReference type="Pfam" id="PF04828">
    <property type="entry name" value="GFA"/>
    <property type="match status" value="1"/>
</dbReference>
<dbReference type="InterPro" id="IPR006913">
    <property type="entry name" value="CENP-V/GFA"/>
</dbReference>
<keyword evidence="4" id="KW-0456">Lyase</keyword>
<proteinExistence type="inferred from homology"/>
<dbReference type="PROSITE" id="PS51891">
    <property type="entry name" value="CENP_V_GFA"/>
    <property type="match status" value="1"/>
</dbReference>
<dbReference type="Proteomes" id="UP000078503">
    <property type="component" value="Unassembled WGS sequence"/>
</dbReference>
<evidence type="ECO:0000313" key="6">
    <source>
        <dbReference type="EMBL" id="OAN13313.1"/>
    </source>
</evidence>
<dbReference type="Gene3D" id="3.90.1590.10">
    <property type="entry name" value="glutathione-dependent formaldehyde- activating enzyme (gfa)"/>
    <property type="match status" value="1"/>
</dbReference>
<name>A0A178K9I5_9GAMM</name>
<dbReference type="PANTHER" id="PTHR33337">
    <property type="entry name" value="GFA DOMAIN-CONTAINING PROTEIN"/>
    <property type="match status" value="1"/>
</dbReference>
<keyword evidence="7" id="KW-1185">Reference proteome</keyword>
<dbReference type="RefSeq" id="WP_068333769.1">
    <property type="nucleotide sequence ID" value="NZ_LVHF01000029.1"/>
</dbReference>
<protein>
    <recommendedName>
        <fullName evidence="5">CENP-V/GFA domain-containing protein</fullName>
    </recommendedName>
</protein>
<feature type="domain" description="CENP-V/GFA" evidence="5">
    <location>
        <begin position="6"/>
        <end position="121"/>
    </location>
</feature>
<comment type="similarity">
    <text evidence="1">Belongs to the Gfa family.</text>
</comment>
<dbReference type="SUPFAM" id="SSF51316">
    <property type="entry name" value="Mss4-like"/>
    <property type="match status" value="1"/>
</dbReference>
<dbReference type="OrthoDB" id="4188830at2"/>
<accession>A0A178K9I5</accession>
<dbReference type="GO" id="GO:0016846">
    <property type="term" value="F:carbon-sulfur lyase activity"/>
    <property type="evidence" value="ECO:0007669"/>
    <property type="project" value="InterPro"/>
</dbReference>
<comment type="caution">
    <text evidence="6">The sequence shown here is derived from an EMBL/GenBank/DDBJ whole genome shotgun (WGS) entry which is preliminary data.</text>
</comment>
<evidence type="ECO:0000256" key="4">
    <source>
        <dbReference type="ARBA" id="ARBA00023239"/>
    </source>
</evidence>
<evidence type="ECO:0000256" key="3">
    <source>
        <dbReference type="ARBA" id="ARBA00022833"/>
    </source>
</evidence>
<dbReference type="STRING" id="858640.A3K86_16810"/>
<keyword evidence="2" id="KW-0479">Metal-binding</keyword>
<evidence type="ECO:0000256" key="1">
    <source>
        <dbReference type="ARBA" id="ARBA00005495"/>
    </source>
</evidence>
<organism evidence="6 7">
    <name type="scientific">Photobacterium jeanii</name>
    <dbReference type="NCBI Taxonomy" id="858640"/>
    <lineage>
        <taxon>Bacteria</taxon>
        <taxon>Pseudomonadati</taxon>
        <taxon>Pseudomonadota</taxon>
        <taxon>Gammaproteobacteria</taxon>
        <taxon>Vibrionales</taxon>
        <taxon>Vibrionaceae</taxon>
        <taxon>Photobacterium</taxon>
    </lineage>
</organism>
<evidence type="ECO:0000259" key="5">
    <source>
        <dbReference type="PROSITE" id="PS51891"/>
    </source>
</evidence>
<dbReference type="GO" id="GO:0046872">
    <property type="term" value="F:metal ion binding"/>
    <property type="evidence" value="ECO:0007669"/>
    <property type="project" value="UniProtKB-KW"/>
</dbReference>
<dbReference type="AlphaFoldDB" id="A0A178K9I5"/>